<evidence type="ECO:0000313" key="10">
    <source>
        <dbReference type="Proteomes" id="UP000325577"/>
    </source>
</evidence>
<evidence type="ECO:0000259" key="8">
    <source>
        <dbReference type="Pfam" id="PF13962"/>
    </source>
</evidence>
<organism evidence="9 10">
    <name type="scientific">Nyssa sinensis</name>
    <dbReference type="NCBI Taxonomy" id="561372"/>
    <lineage>
        <taxon>Eukaryota</taxon>
        <taxon>Viridiplantae</taxon>
        <taxon>Streptophyta</taxon>
        <taxon>Embryophyta</taxon>
        <taxon>Tracheophyta</taxon>
        <taxon>Spermatophyta</taxon>
        <taxon>Magnoliopsida</taxon>
        <taxon>eudicotyledons</taxon>
        <taxon>Gunneridae</taxon>
        <taxon>Pentapetalae</taxon>
        <taxon>asterids</taxon>
        <taxon>Cornales</taxon>
        <taxon>Nyssaceae</taxon>
        <taxon>Nyssa</taxon>
    </lineage>
</organism>
<dbReference type="PANTHER" id="PTHR24186">
    <property type="entry name" value="PROTEIN PHOSPHATASE 1 REGULATORY SUBUNIT"/>
    <property type="match status" value="1"/>
</dbReference>
<keyword evidence="2 7" id="KW-0812">Transmembrane</keyword>
<feature type="transmembrane region" description="Helical" evidence="7">
    <location>
        <begin position="21"/>
        <end position="39"/>
    </location>
</feature>
<feature type="domain" description="PGG" evidence="8">
    <location>
        <begin position="16"/>
        <end position="109"/>
    </location>
</feature>
<evidence type="ECO:0000256" key="6">
    <source>
        <dbReference type="ARBA" id="ARBA00023136"/>
    </source>
</evidence>
<feature type="transmembrane region" description="Helical" evidence="7">
    <location>
        <begin position="66"/>
        <end position="86"/>
    </location>
</feature>
<evidence type="ECO:0000256" key="4">
    <source>
        <dbReference type="ARBA" id="ARBA00022989"/>
    </source>
</evidence>
<keyword evidence="4 7" id="KW-1133">Transmembrane helix</keyword>
<feature type="domain" description="PGG" evidence="8">
    <location>
        <begin position="198"/>
        <end position="292"/>
    </location>
</feature>
<dbReference type="Proteomes" id="UP000325577">
    <property type="component" value="Linkage Group LG9"/>
</dbReference>
<dbReference type="GO" id="GO:0005886">
    <property type="term" value="C:plasma membrane"/>
    <property type="evidence" value="ECO:0007669"/>
    <property type="project" value="TreeGrafter"/>
</dbReference>
<dbReference type="OrthoDB" id="681126at2759"/>
<dbReference type="PANTHER" id="PTHR24186:SF56">
    <property type="entry name" value="PGG DOMAIN-CONTAINING PROTEIN"/>
    <property type="match status" value="1"/>
</dbReference>
<keyword evidence="6 7" id="KW-0472">Membrane</keyword>
<proteinExistence type="predicted"/>
<evidence type="ECO:0000256" key="7">
    <source>
        <dbReference type="SAM" id="Phobius"/>
    </source>
</evidence>
<gene>
    <name evidence="9" type="ORF">F0562_018562</name>
</gene>
<dbReference type="InterPro" id="IPR026961">
    <property type="entry name" value="PGG_dom"/>
</dbReference>
<keyword evidence="5" id="KW-0040">ANK repeat</keyword>
<protein>
    <recommendedName>
        <fullName evidence="8">PGG domain-containing protein</fullName>
    </recommendedName>
</protein>
<evidence type="ECO:0000256" key="5">
    <source>
        <dbReference type="ARBA" id="ARBA00023043"/>
    </source>
</evidence>
<dbReference type="Pfam" id="PF13962">
    <property type="entry name" value="PGG"/>
    <property type="match status" value="2"/>
</dbReference>
<feature type="transmembrane region" description="Helical" evidence="7">
    <location>
        <begin position="98"/>
        <end position="117"/>
    </location>
</feature>
<evidence type="ECO:0000256" key="1">
    <source>
        <dbReference type="ARBA" id="ARBA00004141"/>
    </source>
</evidence>
<feature type="transmembrane region" description="Helical" evidence="7">
    <location>
        <begin position="123"/>
        <end position="141"/>
    </location>
</feature>
<evidence type="ECO:0000256" key="3">
    <source>
        <dbReference type="ARBA" id="ARBA00022737"/>
    </source>
</evidence>
<evidence type="ECO:0000256" key="2">
    <source>
        <dbReference type="ARBA" id="ARBA00022692"/>
    </source>
</evidence>
<dbReference type="EMBL" id="CM018052">
    <property type="protein sequence ID" value="KAA8515827.1"/>
    <property type="molecule type" value="Genomic_DNA"/>
</dbReference>
<feature type="transmembrane region" description="Helical" evidence="7">
    <location>
        <begin position="279"/>
        <end position="298"/>
    </location>
</feature>
<comment type="subcellular location">
    <subcellularLocation>
        <location evidence="1">Membrane</location>
        <topology evidence="1">Multi-pass membrane protein</topology>
    </subcellularLocation>
</comment>
<evidence type="ECO:0000313" key="9">
    <source>
        <dbReference type="EMBL" id="KAA8515827.1"/>
    </source>
</evidence>
<reference evidence="9 10" key="1">
    <citation type="submission" date="2019-09" db="EMBL/GenBank/DDBJ databases">
        <title>A chromosome-level genome assembly of the Chinese tupelo Nyssa sinensis.</title>
        <authorList>
            <person name="Yang X."/>
            <person name="Kang M."/>
            <person name="Yang Y."/>
            <person name="Xiong H."/>
            <person name="Wang M."/>
            <person name="Zhang Z."/>
            <person name="Wang Z."/>
            <person name="Wu H."/>
            <person name="Ma T."/>
            <person name="Liu J."/>
            <person name="Xi Z."/>
        </authorList>
    </citation>
    <scope>NUCLEOTIDE SEQUENCE [LARGE SCALE GENOMIC DNA]</scope>
    <source>
        <strain evidence="9">J267</strain>
        <tissue evidence="9">Leaf</tissue>
    </source>
</reference>
<name>A0A5J4ZEX2_9ASTE</name>
<dbReference type="AlphaFoldDB" id="A0A5J4ZEX2"/>
<keyword evidence="3" id="KW-0677">Repeat</keyword>
<accession>A0A5J4ZEX2</accession>
<feature type="transmembrane region" description="Helical" evidence="7">
    <location>
        <begin position="248"/>
        <end position="267"/>
    </location>
</feature>
<sequence length="326" mass="36367">MVFFKHFRYQEGNDTTSDVRNVLLVVAALVAAVTFQAGVNPPGGVWQDDSNGHNAGRAIYGASKQAFYVFLIFNTLALSTSILILISLTFKFPFHFEILVATTSMIITYGSAVFAVTPEESVRFRYILLASAVPFVVRFLIEMFKNFRKLASALAIPDSERASLGAIASEKKMGEIAENTRRGGCFRFRYEEERDSPKETRNVLLIVATLTAAVTFQAGVNPPGGVWQDNTAGHKAGRAIYSSQRQPFYAFLIFNTIALSTSILVIMSLTYRFPFFFEIWIATASMFATYASALFAIAPDEEIKFRYVLLAAAVPFLYQMLKKFCR</sequence>
<keyword evidence="10" id="KW-1185">Reference proteome</keyword>